<dbReference type="PANTHER" id="PTHR32099">
    <property type="entry name" value="CYSTEINE-RICH REPEAT SECRETORY PROTEIN"/>
    <property type="match status" value="1"/>
</dbReference>
<organism evidence="4 5">
    <name type="scientific">Castilleja foliolosa</name>
    <dbReference type="NCBI Taxonomy" id="1961234"/>
    <lineage>
        <taxon>Eukaryota</taxon>
        <taxon>Viridiplantae</taxon>
        <taxon>Streptophyta</taxon>
        <taxon>Embryophyta</taxon>
        <taxon>Tracheophyta</taxon>
        <taxon>Spermatophyta</taxon>
        <taxon>Magnoliopsida</taxon>
        <taxon>eudicotyledons</taxon>
        <taxon>Gunneridae</taxon>
        <taxon>Pentapetalae</taxon>
        <taxon>asterids</taxon>
        <taxon>lamiids</taxon>
        <taxon>Lamiales</taxon>
        <taxon>Orobanchaceae</taxon>
        <taxon>Pedicularideae</taxon>
        <taxon>Castillejinae</taxon>
        <taxon>Castilleja</taxon>
    </lineage>
</organism>
<sequence>MGYYYNMNLLIILPIILTSSLLLIPIAYSLDFSSCSKTTYQAGSNYSKNLKQLIKDLCDKAPINNNRSQTGSCAKFSNRETAYGRALCSSGDTEQNCRTCLTGATSELVKICPTGLQAIIGRKDSNANCQFKYSDKAI</sequence>
<keyword evidence="2" id="KW-0677">Repeat</keyword>
<dbReference type="Gene3D" id="3.30.430.20">
    <property type="entry name" value="Gnk2 domain, C-X8-C-X2-C motif"/>
    <property type="match status" value="1"/>
</dbReference>
<evidence type="ECO:0000313" key="4">
    <source>
        <dbReference type="EMBL" id="KAL3624716.1"/>
    </source>
</evidence>
<name>A0ABD3C6G4_9LAMI</name>
<evidence type="ECO:0000313" key="5">
    <source>
        <dbReference type="Proteomes" id="UP001632038"/>
    </source>
</evidence>
<protein>
    <recommendedName>
        <fullName evidence="3">Gnk2-homologous domain-containing protein</fullName>
    </recommendedName>
</protein>
<feature type="domain" description="Gnk2-homologous" evidence="3">
    <location>
        <begin position="28"/>
        <end position="138"/>
    </location>
</feature>
<accession>A0ABD3C6G4</accession>
<keyword evidence="5" id="KW-1185">Reference proteome</keyword>
<gene>
    <name evidence="4" type="ORF">CASFOL_031384</name>
</gene>
<dbReference type="Pfam" id="PF01657">
    <property type="entry name" value="Stress-antifung"/>
    <property type="match status" value="1"/>
</dbReference>
<dbReference type="EMBL" id="JAVIJP010000053">
    <property type="protein sequence ID" value="KAL3624716.1"/>
    <property type="molecule type" value="Genomic_DNA"/>
</dbReference>
<dbReference type="AlphaFoldDB" id="A0ABD3C6G4"/>
<dbReference type="PROSITE" id="PS51473">
    <property type="entry name" value="GNK2"/>
    <property type="match status" value="1"/>
</dbReference>
<evidence type="ECO:0000256" key="2">
    <source>
        <dbReference type="ARBA" id="ARBA00022737"/>
    </source>
</evidence>
<evidence type="ECO:0000256" key="1">
    <source>
        <dbReference type="ARBA" id="ARBA00022729"/>
    </source>
</evidence>
<keyword evidence="1" id="KW-0732">Signal</keyword>
<evidence type="ECO:0000259" key="3">
    <source>
        <dbReference type="PROSITE" id="PS51473"/>
    </source>
</evidence>
<dbReference type="InterPro" id="IPR038408">
    <property type="entry name" value="GNK2_sf"/>
</dbReference>
<comment type="caution">
    <text evidence="4">The sequence shown here is derived from an EMBL/GenBank/DDBJ whole genome shotgun (WGS) entry which is preliminary data.</text>
</comment>
<proteinExistence type="predicted"/>
<dbReference type="PANTHER" id="PTHR32099:SF42">
    <property type="entry name" value="CYSTEINE-RICH RECEPTOR-LIKE PROTEIN KINASE 9-RELATED"/>
    <property type="match status" value="1"/>
</dbReference>
<dbReference type="CDD" id="cd23509">
    <property type="entry name" value="Gnk2-like"/>
    <property type="match status" value="1"/>
</dbReference>
<reference evidence="5" key="1">
    <citation type="journal article" date="2024" name="IScience">
        <title>Strigolactones Initiate the Formation of Haustorium-like Structures in Castilleja.</title>
        <authorList>
            <person name="Buerger M."/>
            <person name="Peterson D."/>
            <person name="Chory J."/>
        </authorList>
    </citation>
    <scope>NUCLEOTIDE SEQUENCE [LARGE SCALE GENOMIC DNA]</scope>
</reference>
<dbReference type="InterPro" id="IPR002902">
    <property type="entry name" value="GNK2"/>
</dbReference>
<dbReference type="Proteomes" id="UP001632038">
    <property type="component" value="Unassembled WGS sequence"/>
</dbReference>